<name>A0AAE7B1R2_9BACT</name>
<keyword evidence="2" id="KW-1185">Reference proteome</keyword>
<organism evidence="1 2">
    <name type="scientific">Arcobacter aquimarinus</name>
    <dbReference type="NCBI Taxonomy" id="1315211"/>
    <lineage>
        <taxon>Bacteria</taxon>
        <taxon>Pseudomonadati</taxon>
        <taxon>Campylobacterota</taxon>
        <taxon>Epsilonproteobacteria</taxon>
        <taxon>Campylobacterales</taxon>
        <taxon>Arcobacteraceae</taxon>
        <taxon>Arcobacter</taxon>
    </lineage>
</organism>
<dbReference type="Proteomes" id="UP000502065">
    <property type="component" value="Chromosome"/>
</dbReference>
<gene>
    <name evidence="1" type="ORF">AAQM_0997</name>
</gene>
<evidence type="ECO:0000313" key="1">
    <source>
        <dbReference type="EMBL" id="QKE25754.1"/>
    </source>
</evidence>
<dbReference type="KEGG" id="aaqi:AAQM_0997"/>
<protein>
    <submittedName>
        <fullName evidence="1">Uncharacterized protein</fullName>
    </submittedName>
</protein>
<sequence length="78" mass="9440">MEFLKGIKIEIEEINHVLEIAYLKNYLEKDINPFLNKCIDFKYDVNEKIFVFHILNSNKKINLGMDEFVECYKIYFNV</sequence>
<proteinExistence type="predicted"/>
<dbReference type="EMBL" id="CP030944">
    <property type="protein sequence ID" value="QKE25754.1"/>
    <property type="molecule type" value="Genomic_DNA"/>
</dbReference>
<reference evidence="1 2" key="1">
    <citation type="submission" date="2018-07" db="EMBL/GenBank/DDBJ databases">
        <title>Identification of phenol metabolism pathways in Arcobacter.</title>
        <authorList>
            <person name="Miller W.G."/>
            <person name="Yee E."/>
            <person name="Bono J.L."/>
        </authorList>
    </citation>
    <scope>NUCLEOTIDE SEQUENCE [LARGE SCALE GENOMIC DNA]</scope>
    <source>
        <strain evidence="1 2">W63</strain>
    </source>
</reference>
<accession>A0AAE7B1R2</accession>
<dbReference type="RefSeq" id="WP_129095380.1">
    <property type="nucleotide sequence ID" value="NZ_CBCSAE010000002.1"/>
</dbReference>
<evidence type="ECO:0000313" key="2">
    <source>
        <dbReference type="Proteomes" id="UP000502065"/>
    </source>
</evidence>
<dbReference type="AlphaFoldDB" id="A0AAE7B1R2"/>